<evidence type="ECO:0000313" key="3">
    <source>
        <dbReference type="Proteomes" id="UP001283361"/>
    </source>
</evidence>
<keyword evidence="3" id="KW-1185">Reference proteome</keyword>
<dbReference type="Proteomes" id="UP001283361">
    <property type="component" value="Unassembled WGS sequence"/>
</dbReference>
<dbReference type="EMBL" id="JAWDGP010007902">
    <property type="protein sequence ID" value="KAK3700850.1"/>
    <property type="molecule type" value="Genomic_DNA"/>
</dbReference>
<comment type="caution">
    <text evidence="2">The sequence shown here is derived from an EMBL/GenBank/DDBJ whole genome shotgun (WGS) entry which is preliminary data.</text>
</comment>
<evidence type="ECO:0000256" key="1">
    <source>
        <dbReference type="SAM" id="MobiDB-lite"/>
    </source>
</evidence>
<gene>
    <name evidence="2" type="ORF">RRG08_011603</name>
</gene>
<protein>
    <submittedName>
        <fullName evidence="2">Uncharacterized protein</fullName>
    </submittedName>
</protein>
<accession>A0AAE0XPF1</accession>
<feature type="compositionally biased region" description="Basic residues" evidence="1">
    <location>
        <begin position="78"/>
        <end position="88"/>
    </location>
</feature>
<feature type="compositionally biased region" description="Low complexity" evidence="1">
    <location>
        <begin position="98"/>
        <end position="113"/>
    </location>
</feature>
<reference evidence="2" key="1">
    <citation type="journal article" date="2023" name="G3 (Bethesda)">
        <title>A reference genome for the long-term kleptoplast-retaining sea slug Elysia crispata morphotype clarki.</title>
        <authorList>
            <person name="Eastman K.E."/>
            <person name="Pendleton A.L."/>
            <person name="Shaikh M.A."/>
            <person name="Suttiyut T."/>
            <person name="Ogas R."/>
            <person name="Tomko P."/>
            <person name="Gavelis G."/>
            <person name="Widhalm J.R."/>
            <person name="Wisecaver J.H."/>
        </authorList>
    </citation>
    <scope>NUCLEOTIDE SEQUENCE</scope>
    <source>
        <strain evidence="2">ECLA1</strain>
    </source>
</reference>
<name>A0AAE0XPF1_9GAST</name>
<dbReference type="AlphaFoldDB" id="A0AAE0XPF1"/>
<proteinExistence type="predicted"/>
<sequence length="130" mass="14977">MIRDKLVFTATKRFQEKLLRDELTLDKDISICRAYEHSTSDMKEMIKLETKIEKVSNKSQLEQQEKMGNQRQNDCRFCGRKHPLRKKNVQPEAKRAQTAEAETTSASNAKKSTLSLKTTTLTMTMSQVHG</sequence>
<organism evidence="2 3">
    <name type="scientific">Elysia crispata</name>
    <name type="common">lettuce slug</name>
    <dbReference type="NCBI Taxonomy" id="231223"/>
    <lineage>
        <taxon>Eukaryota</taxon>
        <taxon>Metazoa</taxon>
        <taxon>Spiralia</taxon>
        <taxon>Lophotrochozoa</taxon>
        <taxon>Mollusca</taxon>
        <taxon>Gastropoda</taxon>
        <taxon>Heterobranchia</taxon>
        <taxon>Euthyneura</taxon>
        <taxon>Panpulmonata</taxon>
        <taxon>Sacoglossa</taxon>
        <taxon>Placobranchoidea</taxon>
        <taxon>Plakobranchidae</taxon>
        <taxon>Elysia</taxon>
    </lineage>
</organism>
<evidence type="ECO:0000313" key="2">
    <source>
        <dbReference type="EMBL" id="KAK3700850.1"/>
    </source>
</evidence>
<feature type="region of interest" description="Disordered" evidence="1">
    <location>
        <begin position="57"/>
        <end position="113"/>
    </location>
</feature>
<feature type="compositionally biased region" description="Polar residues" evidence="1">
    <location>
        <begin position="57"/>
        <end position="72"/>
    </location>
</feature>